<dbReference type="RefSeq" id="WP_169345939.1">
    <property type="nucleotide sequence ID" value="NZ_JABBJJ010000074.1"/>
</dbReference>
<dbReference type="GO" id="GO:0005886">
    <property type="term" value="C:plasma membrane"/>
    <property type="evidence" value="ECO:0007669"/>
    <property type="project" value="UniProtKB-SubCell"/>
</dbReference>
<evidence type="ECO:0000256" key="6">
    <source>
        <dbReference type="ARBA" id="ARBA00022989"/>
    </source>
</evidence>
<feature type="transmembrane region" description="Helical" evidence="8">
    <location>
        <begin position="533"/>
        <end position="552"/>
    </location>
</feature>
<comment type="similarity">
    <text evidence="2">Belongs to the resistance-nodulation-cell division (RND) (TC 2.A.6) family.</text>
</comment>
<evidence type="ECO:0000313" key="10">
    <source>
        <dbReference type="Proteomes" id="UP000518300"/>
    </source>
</evidence>
<evidence type="ECO:0000256" key="5">
    <source>
        <dbReference type="ARBA" id="ARBA00022692"/>
    </source>
</evidence>
<dbReference type="SUPFAM" id="SSF82866">
    <property type="entry name" value="Multidrug efflux transporter AcrB transmembrane domain"/>
    <property type="match status" value="2"/>
</dbReference>
<feature type="transmembrane region" description="Helical" evidence="8">
    <location>
        <begin position="887"/>
        <end position="909"/>
    </location>
</feature>
<keyword evidence="5 8" id="KW-0812">Transmembrane</keyword>
<dbReference type="SUPFAM" id="SSF82693">
    <property type="entry name" value="Multidrug efflux transporter AcrB pore domain, PN1, PN2, PC1 and PC2 subdomains"/>
    <property type="match status" value="3"/>
</dbReference>
<protein>
    <submittedName>
        <fullName evidence="9">Efflux RND transporter permease subunit</fullName>
    </submittedName>
</protein>
<accession>A0A848LC61</accession>
<dbReference type="Gene3D" id="3.30.2090.10">
    <property type="entry name" value="Multidrug efflux transporter AcrB TolC docking domain, DN and DC subdomains"/>
    <property type="match status" value="2"/>
</dbReference>
<gene>
    <name evidence="9" type="ORF">HG543_17550</name>
</gene>
<dbReference type="PRINTS" id="PR00702">
    <property type="entry name" value="ACRIFLAVINRP"/>
</dbReference>
<reference evidence="9 10" key="1">
    <citation type="submission" date="2020-04" db="EMBL/GenBank/DDBJ databases">
        <title>Draft genome of Pyxidicoccus fallax type strain.</title>
        <authorList>
            <person name="Whitworth D.E."/>
        </authorList>
    </citation>
    <scope>NUCLEOTIDE SEQUENCE [LARGE SCALE GENOMIC DNA]</scope>
    <source>
        <strain evidence="9 10">DSM 14698</strain>
    </source>
</reference>
<feature type="transmembrane region" description="Helical" evidence="8">
    <location>
        <begin position="862"/>
        <end position="880"/>
    </location>
</feature>
<dbReference type="PANTHER" id="PTHR32063">
    <property type="match status" value="1"/>
</dbReference>
<name>A0A848LC61_9BACT</name>
<dbReference type="Gene3D" id="3.30.70.1440">
    <property type="entry name" value="Multidrug efflux transporter AcrB pore domain"/>
    <property type="match status" value="1"/>
</dbReference>
<feature type="transmembrane region" description="Helical" evidence="8">
    <location>
        <begin position="915"/>
        <end position="942"/>
    </location>
</feature>
<keyword evidence="3" id="KW-0813">Transport</keyword>
<evidence type="ECO:0000256" key="8">
    <source>
        <dbReference type="SAM" id="Phobius"/>
    </source>
</evidence>
<dbReference type="Gene3D" id="1.20.1640.10">
    <property type="entry name" value="Multidrug efflux transporter AcrB transmembrane domain"/>
    <property type="match status" value="2"/>
</dbReference>
<dbReference type="Gene3D" id="3.30.70.1430">
    <property type="entry name" value="Multidrug efflux transporter AcrB pore domain"/>
    <property type="match status" value="2"/>
</dbReference>
<evidence type="ECO:0000256" key="2">
    <source>
        <dbReference type="ARBA" id="ARBA00010942"/>
    </source>
</evidence>
<feature type="transmembrane region" description="Helical" evidence="8">
    <location>
        <begin position="475"/>
        <end position="498"/>
    </location>
</feature>
<comment type="subcellular location">
    <subcellularLocation>
        <location evidence="1">Cell membrane</location>
        <topology evidence="1">Multi-pass membrane protein</topology>
    </subcellularLocation>
</comment>
<dbReference type="SUPFAM" id="SSF82714">
    <property type="entry name" value="Multidrug efflux transporter AcrB TolC docking domain, DN and DC subdomains"/>
    <property type="match status" value="2"/>
</dbReference>
<evidence type="ECO:0000313" key="9">
    <source>
        <dbReference type="EMBL" id="NMO16650.1"/>
    </source>
</evidence>
<feature type="transmembrane region" description="Helical" evidence="8">
    <location>
        <begin position="995"/>
        <end position="1019"/>
    </location>
</feature>
<feature type="transmembrane region" description="Helical" evidence="8">
    <location>
        <begin position="963"/>
        <end position="983"/>
    </location>
</feature>
<keyword evidence="4" id="KW-1003">Cell membrane</keyword>
<dbReference type="NCBIfam" id="TIGR00914">
    <property type="entry name" value="2A0601"/>
    <property type="match status" value="1"/>
</dbReference>
<dbReference type="InterPro" id="IPR027463">
    <property type="entry name" value="AcrB_DN_DC_subdom"/>
</dbReference>
<evidence type="ECO:0000256" key="1">
    <source>
        <dbReference type="ARBA" id="ARBA00004651"/>
    </source>
</evidence>
<organism evidence="9 10">
    <name type="scientific">Pyxidicoccus fallax</name>
    <dbReference type="NCBI Taxonomy" id="394095"/>
    <lineage>
        <taxon>Bacteria</taxon>
        <taxon>Pseudomonadati</taxon>
        <taxon>Myxococcota</taxon>
        <taxon>Myxococcia</taxon>
        <taxon>Myxococcales</taxon>
        <taxon>Cystobacterineae</taxon>
        <taxon>Myxococcaceae</taxon>
        <taxon>Pyxidicoccus</taxon>
    </lineage>
</organism>
<dbReference type="InterPro" id="IPR004763">
    <property type="entry name" value="CusA-like"/>
</dbReference>
<feature type="transmembrane region" description="Helical" evidence="8">
    <location>
        <begin position="345"/>
        <end position="378"/>
    </location>
</feature>
<dbReference type="Proteomes" id="UP000518300">
    <property type="component" value="Unassembled WGS sequence"/>
</dbReference>
<sequence>MIDHVILLALRHRLFVVLAAVALLLYGGWAVTRLPVDVFPDLNRPTVTVMTEAGGLSPEEVETLVTTPIETAMNGAPGVQRVRSSSGVGLSIVYVEFDWGTDIYLDRQLVSERLQVARERLPRDVTPHLAPVSSIMGEILLLGVQSEGGRTSPLDLRTLADWTIRQRLLTIPGIAQVTVLGGGVKQFQVRVDPEKLLSFGLTFEEVERAAGLAQGNTTGGFVDKGGREYLVRNLARSASVEDLANTVVAVRDGVPVRLSQVGEVVVGPAVKRGDGGMNGQPAVILAVQKQPGASTLELTEKVEAAVKDLQATLPADVRVRTLFRQADFIHSAIGNVAEALRDGALLVVVVLFLFLVNLRTTAITLTAIPLSLVITALVMKAFGLSINTLTLGGLAVAIGELVDDAIVDVENVYRRLKENRAKEHPESTLRVIYRASSEVRGSIVFATLIVVLVFIPLFALGGIEGRLFAPLGVAYIVSILASLLVSLTVTPALCAYLLPKGRFLEHGDGALVRWLKARAKRVLEVALAHPRPVMTGAVVLVLAAAAVVPFLGRSFLPPFNEGTATVTLIAPPGTSLEESNRFGLLAERLIAAVPEVETVGRRTGRAEQDEHAEGVHYSELDVDFKEGDGRPRDVVLAEIRERLAQLPGMSVSVGQPISHRLDHLLSGIRAQVAVKLFGQDLDVLRGKAEEVRNVMSGVPGIVDLQVEQQTLIPQLQVKLKREEAARLGVQPGAMAEQLEKAFNGVVVGQVLEGQRTFDVLVRYDERARVDAEAFRRALVDTPSGARVPVAAVADVVESQGPNVIHHDHLQRRIVVMANVAGRDLGSAVEQVRERVAAQVSLPPGAFVTYEGQFESQQSATRLIALLSLLSVGGMFLVLYAHFRSVRLVLQVMLNIPLALVGSVTAVVLTEQPLSVATLVGFITLCGIASRNTIMLISHYLHLVEVEGERFSKDLVLRGSLERLVPVLMTALTAGLALVPLALASGAPGKEILHPVATVILGGLISSTLLDLLVTPAVFYRFGRPALERYLARKAVARAEEDTGLPEAAPSGERLAGSL</sequence>
<keyword evidence="7 8" id="KW-0472">Membrane</keyword>
<dbReference type="EMBL" id="JABBJJ010000074">
    <property type="protein sequence ID" value="NMO16650.1"/>
    <property type="molecule type" value="Genomic_DNA"/>
</dbReference>
<dbReference type="PANTHER" id="PTHR32063:SF4">
    <property type="entry name" value="SLR6043 PROTEIN"/>
    <property type="match status" value="1"/>
</dbReference>
<dbReference type="Gene3D" id="3.30.70.1320">
    <property type="entry name" value="Multidrug efflux transporter AcrB pore domain like"/>
    <property type="match status" value="1"/>
</dbReference>
<comment type="caution">
    <text evidence="9">The sequence shown here is derived from an EMBL/GenBank/DDBJ whole genome shotgun (WGS) entry which is preliminary data.</text>
</comment>
<keyword evidence="10" id="KW-1185">Reference proteome</keyword>
<proteinExistence type="inferred from homology"/>
<evidence type="ECO:0000256" key="4">
    <source>
        <dbReference type="ARBA" id="ARBA00022475"/>
    </source>
</evidence>
<dbReference type="GO" id="GO:0008324">
    <property type="term" value="F:monoatomic cation transmembrane transporter activity"/>
    <property type="evidence" value="ECO:0007669"/>
    <property type="project" value="InterPro"/>
</dbReference>
<dbReference type="AlphaFoldDB" id="A0A848LC61"/>
<dbReference type="Pfam" id="PF00873">
    <property type="entry name" value="ACR_tran"/>
    <property type="match status" value="1"/>
</dbReference>
<dbReference type="GO" id="GO:0042910">
    <property type="term" value="F:xenobiotic transmembrane transporter activity"/>
    <property type="evidence" value="ECO:0007669"/>
    <property type="project" value="TreeGrafter"/>
</dbReference>
<evidence type="ECO:0000256" key="7">
    <source>
        <dbReference type="ARBA" id="ARBA00023136"/>
    </source>
</evidence>
<feature type="transmembrane region" description="Helical" evidence="8">
    <location>
        <begin position="443"/>
        <end position="463"/>
    </location>
</feature>
<evidence type="ECO:0000256" key="3">
    <source>
        <dbReference type="ARBA" id="ARBA00022448"/>
    </source>
</evidence>
<keyword evidence="6 8" id="KW-1133">Transmembrane helix</keyword>
<dbReference type="InterPro" id="IPR001036">
    <property type="entry name" value="Acrflvin-R"/>
</dbReference>